<protein>
    <submittedName>
        <fullName evidence="2">Glycosyltransferase</fullName>
    </submittedName>
</protein>
<proteinExistence type="predicted"/>
<accession>A0A3A3Z380</accession>
<reference evidence="2 3" key="1">
    <citation type="submission" date="2018-09" db="EMBL/GenBank/DDBJ databases">
        <title>YIM 75000 draft genome.</title>
        <authorList>
            <person name="Tang S."/>
            <person name="Feng Y."/>
        </authorList>
    </citation>
    <scope>NUCLEOTIDE SEQUENCE [LARGE SCALE GENOMIC DNA]</scope>
    <source>
        <strain evidence="2 3">YIM 75000</strain>
    </source>
</reference>
<dbReference type="PANTHER" id="PTHR12526">
    <property type="entry name" value="GLYCOSYLTRANSFERASE"/>
    <property type="match status" value="1"/>
</dbReference>
<gene>
    <name evidence="2" type="ORF">D5H78_02575</name>
</gene>
<feature type="compositionally biased region" description="Low complexity" evidence="1">
    <location>
        <begin position="393"/>
        <end position="411"/>
    </location>
</feature>
<sequence>MGNGLAGDWRGMVVLVAGVTWEGNRLGAQHIAERLTRYAPVLYVDPPRTPLSTLRKPWMAQSHQEPRLRLLQDRLARLTVVVPPAKTRPGMRTVATASFRHQVRRAVRALGGDVAAVVQVPPHFPVLGTLGERVSVHLASDDFVAGAQLNDVAVRWVRGREREVSRRADRVVAVSPVLEEKWRALGHDPVLMTNGCDYDLFAGTDTAVPAPEVTLRRPVAGFIGTLNERTDADLLEAVAEAGHSVLLVGPRSEAAPHAALDRIFARPNVQWVGPKRHHEVPSYLRHVDVGLVPYTDSPFNRASFPLKVLDYLSAGLPVVANDLPSVRWLGTDLTELTTGRQAFADAVARALATPRDEALVARRRAFAAQHSWDRRVEQLAGVLGLTAPGTAGGQDAAEGPGAPAGASGRGA</sequence>
<dbReference type="SUPFAM" id="SSF53756">
    <property type="entry name" value="UDP-Glycosyltransferase/glycogen phosphorylase"/>
    <property type="match status" value="1"/>
</dbReference>
<evidence type="ECO:0000313" key="2">
    <source>
        <dbReference type="EMBL" id="RJK97874.1"/>
    </source>
</evidence>
<dbReference type="Gene3D" id="3.40.50.2000">
    <property type="entry name" value="Glycogen Phosphorylase B"/>
    <property type="match status" value="1"/>
</dbReference>
<dbReference type="Proteomes" id="UP000265614">
    <property type="component" value="Unassembled WGS sequence"/>
</dbReference>
<evidence type="ECO:0000313" key="3">
    <source>
        <dbReference type="Proteomes" id="UP000265614"/>
    </source>
</evidence>
<dbReference type="Pfam" id="PF13692">
    <property type="entry name" value="Glyco_trans_1_4"/>
    <property type="match status" value="1"/>
</dbReference>
<dbReference type="OrthoDB" id="9771846at2"/>
<comment type="caution">
    <text evidence="2">The sequence shown here is derived from an EMBL/GenBank/DDBJ whole genome shotgun (WGS) entry which is preliminary data.</text>
</comment>
<keyword evidence="2" id="KW-0808">Transferase</keyword>
<dbReference type="EMBL" id="QZEZ01000001">
    <property type="protein sequence ID" value="RJK97874.1"/>
    <property type="molecule type" value="Genomic_DNA"/>
</dbReference>
<name>A0A3A3Z380_9ACTN</name>
<organism evidence="2 3">
    <name type="scientific">Vallicoccus soli</name>
    <dbReference type="NCBI Taxonomy" id="2339232"/>
    <lineage>
        <taxon>Bacteria</taxon>
        <taxon>Bacillati</taxon>
        <taxon>Actinomycetota</taxon>
        <taxon>Actinomycetes</taxon>
        <taxon>Motilibacterales</taxon>
        <taxon>Vallicoccaceae</taxon>
        <taxon>Vallicoccus</taxon>
    </lineage>
</organism>
<feature type="region of interest" description="Disordered" evidence="1">
    <location>
        <begin position="389"/>
        <end position="411"/>
    </location>
</feature>
<evidence type="ECO:0000256" key="1">
    <source>
        <dbReference type="SAM" id="MobiDB-lite"/>
    </source>
</evidence>
<dbReference type="AlphaFoldDB" id="A0A3A3Z380"/>
<keyword evidence="3" id="KW-1185">Reference proteome</keyword>
<dbReference type="RefSeq" id="WP_119948800.1">
    <property type="nucleotide sequence ID" value="NZ_QZEZ01000001.1"/>
</dbReference>
<dbReference type="GO" id="GO:0016740">
    <property type="term" value="F:transferase activity"/>
    <property type="evidence" value="ECO:0007669"/>
    <property type="project" value="UniProtKB-KW"/>
</dbReference>